<evidence type="ECO:0000313" key="2">
    <source>
        <dbReference type="Proteomes" id="UP000431684"/>
    </source>
</evidence>
<accession>A0A6I3XIA6</accession>
<dbReference type="EMBL" id="WNWM01000002">
    <property type="protein sequence ID" value="MUI12902.1"/>
    <property type="molecule type" value="Genomic_DNA"/>
</dbReference>
<dbReference type="GO" id="GO:0006974">
    <property type="term" value="P:DNA damage response"/>
    <property type="evidence" value="ECO:0007669"/>
    <property type="project" value="TreeGrafter"/>
</dbReference>
<sequence length="278" mass="29460">MQLPCRAPGRRARQILGHAAIRVGPRMMRRILPLLLPLIRPSIRPLILPLILAMPAAGAGATDLPGYPFVSTGGKAQIWLQPDIAELRFDTGAQHASAETAAAAIGELGAALAALLAENGVAESDIDNGEVTKKTVKLTNPAADGATEAWTLERRYRVVVRDLARWPDLAAALMARDHVDSLSVSFDRTDKEQVTRELMTQAARDARANGTLLAQSFGRQLGPAVAIARGPLDKVAPAIFEGAGGTPPAAPRPVTASNYRAPPAIPFAQSVNAVFRLK</sequence>
<keyword evidence="2" id="KW-1185">Reference proteome</keyword>
<gene>
    <name evidence="1" type="ORF">GJV26_10590</name>
</gene>
<dbReference type="PANTHER" id="PTHR34387:SF1">
    <property type="entry name" value="PERIPLASMIC IMMUNOGENIC PROTEIN"/>
    <property type="match status" value="1"/>
</dbReference>
<comment type="caution">
    <text evidence="1">The sequence shown here is derived from an EMBL/GenBank/DDBJ whole genome shotgun (WGS) entry which is preliminary data.</text>
</comment>
<dbReference type="AlphaFoldDB" id="A0A6I3XIA6"/>
<protein>
    <submittedName>
        <fullName evidence="1">DUF541 domain-containing protein</fullName>
    </submittedName>
</protein>
<organism evidence="1 2">
    <name type="scientific">Pseudoduganella dura</name>
    <dbReference type="NCBI Taxonomy" id="321982"/>
    <lineage>
        <taxon>Bacteria</taxon>
        <taxon>Pseudomonadati</taxon>
        <taxon>Pseudomonadota</taxon>
        <taxon>Betaproteobacteria</taxon>
        <taxon>Burkholderiales</taxon>
        <taxon>Oxalobacteraceae</taxon>
        <taxon>Telluria group</taxon>
        <taxon>Pseudoduganella</taxon>
    </lineage>
</organism>
<dbReference type="InterPro" id="IPR052022">
    <property type="entry name" value="26kDa_periplasmic_antigen"/>
</dbReference>
<name>A0A6I3XIA6_9BURK</name>
<reference evidence="1 2" key="1">
    <citation type="submission" date="2019-11" db="EMBL/GenBank/DDBJ databases">
        <title>Draft Genome Sequences of Six Type Strains of the Genus Massilia.</title>
        <authorList>
            <person name="Miess H."/>
            <person name="Frediansyah A."/>
            <person name="Goeker M."/>
            <person name="Gross H."/>
        </authorList>
    </citation>
    <scope>NUCLEOTIDE SEQUENCE [LARGE SCALE GENOMIC DNA]</scope>
    <source>
        <strain evidence="1 2">DSM 17513</strain>
    </source>
</reference>
<dbReference type="InterPro" id="IPR007497">
    <property type="entry name" value="SIMPL/DUF541"/>
</dbReference>
<evidence type="ECO:0000313" key="1">
    <source>
        <dbReference type="EMBL" id="MUI12902.1"/>
    </source>
</evidence>
<dbReference type="Proteomes" id="UP000431684">
    <property type="component" value="Unassembled WGS sequence"/>
</dbReference>
<dbReference type="Gene3D" id="3.30.110.170">
    <property type="entry name" value="Protein of unknown function (DUF541), domain 1"/>
    <property type="match status" value="1"/>
</dbReference>
<dbReference type="Gene3D" id="3.30.70.2970">
    <property type="entry name" value="Protein of unknown function (DUF541), domain 2"/>
    <property type="match status" value="1"/>
</dbReference>
<dbReference type="PANTHER" id="PTHR34387">
    <property type="entry name" value="SLR1258 PROTEIN"/>
    <property type="match status" value="1"/>
</dbReference>
<dbReference type="OrthoDB" id="8701624at2"/>
<dbReference type="Pfam" id="PF04402">
    <property type="entry name" value="SIMPL"/>
    <property type="match status" value="1"/>
</dbReference>
<proteinExistence type="predicted"/>